<comment type="caution">
    <text evidence="1">The sequence shown here is derived from an EMBL/GenBank/DDBJ whole genome shotgun (WGS) entry which is preliminary data.</text>
</comment>
<dbReference type="OrthoDB" id="5346581at2759"/>
<dbReference type="Proteomes" id="UP000237481">
    <property type="component" value="Unassembled WGS sequence"/>
</dbReference>
<organism evidence="1 2">
    <name type="scientific">Tolypocladium paradoxum</name>
    <dbReference type="NCBI Taxonomy" id="94208"/>
    <lineage>
        <taxon>Eukaryota</taxon>
        <taxon>Fungi</taxon>
        <taxon>Dikarya</taxon>
        <taxon>Ascomycota</taxon>
        <taxon>Pezizomycotina</taxon>
        <taxon>Sordariomycetes</taxon>
        <taxon>Hypocreomycetidae</taxon>
        <taxon>Hypocreales</taxon>
        <taxon>Ophiocordycipitaceae</taxon>
        <taxon>Tolypocladium</taxon>
    </lineage>
</organism>
<dbReference type="AlphaFoldDB" id="A0A2S4KVY4"/>
<sequence>MLFNKLWLDCLPDRHRDVFSRALSNVLSTETAELTYAQIVDGLPLSSVQNDAYDFGLHLPGRHPLHDRHTATLERTRQIHREFSIESLEFDSRASSRLFDNN</sequence>
<keyword evidence="2" id="KW-1185">Reference proteome</keyword>
<evidence type="ECO:0000313" key="1">
    <source>
        <dbReference type="EMBL" id="POR34349.1"/>
    </source>
</evidence>
<evidence type="ECO:0000313" key="2">
    <source>
        <dbReference type="Proteomes" id="UP000237481"/>
    </source>
</evidence>
<reference evidence="1 2" key="1">
    <citation type="submission" date="2018-01" db="EMBL/GenBank/DDBJ databases">
        <title>Harnessing the power of phylogenomics to disentangle the directionality and signatures of interkingdom host jumping in the parasitic fungal genus Tolypocladium.</title>
        <authorList>
            <person name="Quandt C.A."/>
            <person name="Patterson W."/>
            <person name="Spatafora J.W."/>
        </authorList>
    </citation>
    <scope>NUCLEOTIDE SEQUENCE [LARGE SCALE GENOMIC DNA]</scope>
    <source>
        <strain evidence="1 2">NRBC 100945</strain>
    </source>
</reference>
<protein>
    <submittedName>
        <fullName evidence="1">Uncharacterized protein</fullName>
    </submittedName>
</protein>
<accession>A0A2S4KVY4</accession>
<proteinExistence type="predicted"/>
<name>A0A2S4KVY4_9HYPO</name>
<dbReference type="EMBL" id="PKSG01000528">
    <property type="protein sequence ID" value="POR34349.1"/>
    <property type="molecule type" value="Genomic_DNA"/>
</dbReference>
<gene>
    <name evidence="1" type="ORF">TPAR_05419</name>
</gene>